<feature type="domain" description="Prokaryotic-type class I peptide chain release factors" evidence="6">
    <location>
        <begin position="111"/>
        <end position="209"/>
    </location>
</feature>
<dbReference type="InterPro" id="IPR052405">
    <property type="entry name" value="Mito_Transl_Release_Factor"/>
</dbReference>
<dbReference type="SUPFAM" id="SSF75620">
    <property type="entry name" value="Release factor"/>
    <property type="match status" value="1"/>
</dbReference>
<dbReference type="InterPro" id="IPR045853">
    <property type="entry name" value="Pep_chain_release_fac_I_sf"/>
</dbReference>
<evidence type="ECO:0000313" key="9">
    <source>
        <dbReference type="Proteomes" id="UP001142055"/>
    </source>
</evidence>
<keyword evidence="5" id="KW-0472">Membrane</keyword>
<comment type="caution">
    <text evidence="8">The sequence shown here is derived from an EMBL/GenBank/DDBJ whole genome shotgun (WGS) entry which is preliminary data.</text>
</comment>
<comment type="similarity">
    <text evidence="2">Belongs to the prokaryotic/mitochondrial release factor family.</text>
</comment>
<evidence type="ECO:0000256" key="4">
    <source>
        <dbReference type="ARBA" id="ARBA00023128"/>
    </source>
</evidence>
<dbReference type="InterPro" id="IPR008011">
    <property type="entry name" value="Complex1_LYR_dom"/>
</dbReference>
<feature type="domain" description="Complex 1 LYR protein" evidence="7">
    <location>
        <begin position="14"/>
        <end position="62"/>
    </location>
</feature>
<dbReference type="Pfam" id="PF05347">
    <property type="entry name" value="Complex1_LYR"/>
    <property type="match status" value="1"/>
</dbReference>
<dbReference type="Gene3D" id="3.30.160.20">
    <property type="match status" value="1"/>
</dbReference>
<evidence type="ECO:0008006" key="10">
    <source>
        <dbReference type="Google" id="ProtNLM"/>
    </source>
</evidence>
<dbReference type="GO" id="GO:0005739">
    <property type="term" value="C:mitochondrion"/>
    <property type="evidence" value="ECO:0007669"/>
    <property type="project" value="UniProtKB-SubCell"/>
</dbReference>
<feature type="transmembrane region" description="Helical" evidence="5">
    <location>
        <begin position="242"/>
        <end position="267"/>
    </location>
</feature>
<dbReference type="GO" id="GO:0003747">
    <property type="term" value="F:translation release factor activity"/>
    <property type="evidence" value="ECO:0007669"/>
    <property type="project" value="InterPro"/>
</dbReference>
<dbReference type="PANTHER" id="PTHR46203">
    <property type="entry name" value="PROBABLE PEPTIDE CHAIN RELEASE FACTOR C12ORF65"/>
    <property type="match status" value="1"/>
</dbReference>
<name>A0A9Q0MCA1_BLOTA</name>
<dbReference type="PANTHER" id="PTHR46203:SF1">
    <property type="entry name" value="MITOCHONDRIAL TRANSLATION RELEASE FACTOR IN RESCUE"/>
    <property type="match status" value="1"/>
</dbReference>
<keyword evidence="5" id="KW-0812">Transmembrane</keyword>
<evidence type="ECO:0000256" key="1">
    <source>
        <dbReference type="ARBA" id="ARBA00004173"/>
    </source>
</evidence>
<dbReference type="Proteomes" id="UP001142055">
    <property type="component" value="Chromosome 1"/>
</dbReference>
<keyword evidence="4" id="KW-0496">Mitochondrion</keyword>
<evidence type="ECO:0000313" key="8">
    <source>
        <dbReference type="EMBL" id="KAJ6223245.1"/>
    </source>
</evidence>
<reference evidence="8" key="1">
    <citation type="submission" date="2022-12" db="EMBL/GenBank/DDBJ databases">
        <title>Genome assemblies of Blomia tropicalis.</title>
        <authorList>
            <person name="Cui Y."/>
        </authorList>
    </citation>
    <scope>NUCLEOTIDE SEQUENCE</scope>
    <source>
        <tissue evidence="8">Adult mites</tissue>
    </source>
</reference>
<feature type="transmembrane region" description="Helical" evidence="5">
    <location>
        <begin position="279"/>
        <end position="299"/>
    </location>
</feature>
<dbReference type="InterPro" id="IPR036412">
    <property type="entry name" value="HAD-like_sf"/>
</dbReference>
<protein>
    <recommendedName>
        <fullName evidence="10">Prokaryotic-type class I peptide chain release factors domain-containing protein</fullName>
    </recommendedName>
</protein>
<accession>A0A9Q0MCA1</accession>
<keyword evidence="3" id="KW-0809">Transit peptide</keyword>
<dbReference type="Gene3D" id="3.40.50.1000">
    <property type="entry name" value="HAD superfamily/HAD-like"/>
    <property type="match status" value="1"/>
</dbReference>
<evidence type="ECO:0000259" key="7">
    <source>
        <dbReference type="Pfam" id="PF05347"/>
    </source>
</evidence>
<organism evidence="8 9">
    <name type="scientific">Blomia tropicalis</name>
    <name type="common">Mite</name>
    <dbReference type="NCBI Taxonomy" id="40697"/>
    <lineage>
        <taxon>Eukaryota</taxon>
        <taxon>Metazoa</taxon>
        <taxon>Ecdysozoa</taxon>
        <taxon>Arthropoda</taxon>
        <taxon>Chelicerata</taxon>
        <taxon>Arachnida</taxon>
        <taxon>Acari</taxon>
        <taxon>Acariformes</taxon>
        <taxon>Sarcoptiformes</taxon>
        <taxon>Astigmata</taxon>
        <taxon>Glycyphagoidea</taxon>
        <taxon>Echimyopodidae</taxon>
        <taxon>Blomia</taxon>
    </lineage>
</organism>
<keyword evidence="5" id="KW-1133">Transmembrane helix</keyword>
<sequence>MSLAGSGLQVTKQSILRLYKDLLRYSGKLQFTDKDYYLGRIRSEFRRNQKLEKSEDIQYYYNSINSIQKLDKIIPTSSIPSSSTSLYLRRKISTTVYLYKFVPDKSKVPVLNEKDIEEQFVQGSGPGGQNVNRLQNCVVLRHIPTGIVVKCHEDRQLHRNRKLARQQLISQLDLHYNGSDSLIEQKKRYILSRKEDREFKAAELRQLKKKYKESLTKIKTDENIQVLLLTLKFSSEILFNTIPWIIVYGPFYVFEAIDAYFCLIIFVRQYQTGVFGPAFLRFFFNLKRLVLMVLFQLILSAKLKEIRLCFSDLCLINCCVTNVQVRMSSLVRLRRPKLVLFGLHGTIAPTDWEEQCIFPYIRANLLKYLELNWNVNEEVRFLIDRLRQQSFDDHFVFETMEAPLIIGFNMTNSNWKDVLHTVHDYVLWQLNKLRSSKESICLVRLCWIQGFREQAIKIPIFDDVLPTIKRFKSANIQIGIFTVMGQDLTRLVLSSTTVGNIAENIDHFFDQETVGTRRENTSYEKISKIVNVLKSEMLFICDYGQDIKISVECGLQGIIIIRPGNRRNRDYYLIRFPNTDSLELIEFI</sequence>
<evidence type="ECO:0000256" key="2">
    <source>
        <dbReference type="ARBA" id="ARBA00010835"/>
    </source>
</evidence>
<dbReference type="Gene3D" id="1.10.720.60">
    <property type="match status" value="1"/>
</dbReference>
<evidence type="ECO:0000256" key="5">
    <source>
        <dbReference type="SAM" id="Phobius"/>
    </source>
</evidence>
<dbReference type="CDD" id="cd20272">
    <property type="entry name" value="Complex1_LYR_MIEF1-MP"/>
    <property type="match status" value="1"/>
</dbReference>
<dbReference type="EMBL" id="JAPWDV010000001">
    <property type="protein sequence ID" value="KAJ6223245.1"/>
    <property type="molecule type" value="Genomic_DNA"/>
</dbReference>
<evidence type="ECO:0000256" key="3">
    <source>
        <dbReference type="ARBA" id="ARBA00022946"/>
    </source>
</evidence>
<dbReference type="SUPFAM" id="SSF56784">
    <property type="entry name" value="HAD-like"/>
    <property type="match status" value="1"/>
</dbReference>
<dbReference type="InterPro" id="IPR023214">
    <property type="entry name" value="HAD_sf"/>
</dbReference>
<proteinExistence type="inferred from homology"/>
<gene>
    <name evidence="8" type="ORF">RDWZM_001790</name>
</gene>
<dbReference type="AlphaFoldDB" id="A0A9Q0MCA1"/>
<keyword evidence="9" id="KW-1185">Reference proteome</keyword>
<dbReference type="InterPro" id="IPR045300">
    <property type="entry name" value="Complex1_LYR_MIEF1-MP"/>
</dbReference>
<dbReference type="Pfam" id="PF00472">
    <property type="entry name" value="RF-1"/>
    <property type="match status" value="1"/>
</dbReference>
<comment type="subcellular location">
    <subcellularLocation>
        <location evidence="1">Mitochondrion</location>
    </subcellularLocation>
</comment>
<evidence type="ECO:0000259" key="6">
    <source>
        <dbReference type="Pfam" id="PF00472"/>
    </source>
</evidence>
<dbReference type="InterPro" id="IPR000352">
    <property type="entry name" value="Pep_chain_release_fac_I"/>
</dbReference>